<keyword evidence="3" id="KW-1185">Reference proteome</keyword>
<keyword evidence="1" id="KW-0812">Transmembrane</keyword>
<feature type="transmembrane region" description="Helical" evidence="1">
    <location>
        <begin position="283"/>
        <end position="305"/>
    </location>
</feature>
<gene>
    <name evidence="2" type="ORF">BCR33DRAFT_712470</name>
</gene>
<reference evidence="2 3" key="1">
    <citation type="submission" date="2016-07" db="EMBL/GenBank/DDBJ databases">
        <title>Pervasive Adenine N6-methylation of Active Genes in Fungi.</title>
        <authorList>
            <consortium name="DOE Joint Genome Institute"/>
            <person name="Mondo S.J."/>
            <person name="Dannebaum R.O."/>
            <person name="Kuo R.C."/>
            <person name="Labutti K."/>
            <person name="Haridas S."/>
            <person name="Kuo A."/>
            <person name="Salamov A."/>
            <person name="Ahrendt S.R."/>
            <person name="Lipzen A."/>
            <person name="Sullivan W."/>
            <person name="Andreopoulos W.B."/>
            <person name="Clum A."/>
            <person name="Lindquist E."/>
            <person name="Daum C."/>
            <person name="Ramamoorthy G.K."/>
            <person name="Gryganskyi A."/>
            <person name="Culley D."/>
            <person name="Magnuson J.K."/>
            <person name="James T.Y."/>
            <person name="O'Malley M.A."/>
            <person name="Stajich J.E."/>
            <person name="Spatafora J.W."/>
            <person name="Visel A."/>
            <person name="Grigoriev I.V."/>
        </authorList>
    </citation>
    <scope>NUCLEOTIDE SEQUENCE [LARGE SCALE GENOMIC DNA]</scope>
    <source>
        <strain evidence="2 3">JEL800</strain>
    </source>
</reference>
<dbReference type="InterPro" id="IPR027948">
    <property type="entry name" value="DUF4436"/>
</dbReference>
<evidence type="ECO:0000256" key="1">
    <source>
        <dbReference type="SAM" id="Phobius"/>
    </source>
</evidence>
<evidence type="ECO:0000313" key="3">
    <source>
        <dbReference type="Proteomes" id="UP000193642"/>
    </source>
</evidence>
<keyword evidence="1" id="KW-1133">Transmembrane helix</keyword>
<name>A0A1Y2CWL4_9FUNG</name>
<feature type="transmembrane region" description="Helical" evidence="1">
    <location>
        <begin position="220"/>
        <end position="245"/>
    </location>
</feature>
<evidence type="ECO:0008006" key="4">
    <source>
        <dbReference type="Google" id="ProtNLM"/>
    </source>
</evidence>
<dbReference type="Proteomes" id="UP000193642">
    <property type="component" value="Unassembled WGS sequence"/>
</dbReference>
<dbReference type="Pfam" id="PF14494">
    <property type="entry name" value="DUF4436"/>
    <property type="match status" value="1"/>
</dbReference>
<organism evidence="2 3">
    <name type="scientific">Rhizoclosmatium globosum</name>
    <dbReference type="NCBI Taxonomy" id="329046"/>
    <lineage>
        <taxon>Eukaryota</taxon>
        <taxon>Fungi</taxon>
        <taxon>Fungi incertae sedis</taxon>
        <taxon>Chytridiomycota</taxon>
        <taxon>Chytridiomycota incertae sedis</taxon>
        <taxon>Chytridiomycetes</taxon>
        <taxon>Chytridiales</taxon>
        <taxon>Chytriomycetaceae</taxon>
        <taxon>Rhizoclosmatium</taxon>
    </lineage>
</organism>
<dbReference type="AlphaFoldDB" id="A0A1Y2CWL4"/>
<dbReference type="OrthoDB" id="2111565at2759"/>
<accession>A0A1Y2CWL4</accession>
<sequence length="323" mass="34393">MGLSPKQKLTATITCVCLFVGILIAGLTAIGVTAKKTAEGKTNYYIQSNSTLSAAITAGDQSLTFMSIEASMFSIDVSKNEAKMMLYFALNGNLNAINSPNATQQQKSSLIAQSPYAISLTVGSQILTFPAGRPLTPQTLTLVLDGDINTYPFDTLSIAFPVYGTYTVGGRAEALPISLFVDGMPTGFKISYDIYVDPEVTNTELYATGSITRSATIQTIATFIAVLMWGLAIACSVYTASLFVFEKKAEPPVLGFHIALLFAMPTVRNAMPLAPPVGCLIDQMVLVWVMMILAICVLCQFGKLISQISEGGYAKLGLGKVVA</sequence>
<keyword evidence="1" id="KW-0472">Membrane</keyword>
<dbReference type="STRING" id="329046.A0A1Y2CWL4"/>
<proteinExistence type="predicted"/>
<comment type="caution">
    <text evidence="2">The sequence shown here is derived from an EMBL/GenBank/DDBJ whole genome shotgun (WGS) entry which is preliminary data.</text>
</comment>
<dbReference type="EMBL" id="MCGO01000005">
    <property type="protein sequence ID" value="ORY51410.1"/>
    <property type="molecule type" value="Genomic_DNA"/>
</dbReference>
<evidence type="ECO:0000313" key="2">
    <source>
        <dbReference type="EMBL" id="ORY51410.1"/>
    </source>
</evidence>
<protein>
    <recommendedName>
        <fullName evidence="4">DUF4436 domain-containing protein</fullName>
    </recommendedName>
</protein>